<keyword evidence="7" id="KW-0503">Monooxygenase</keyword>
<feature type="non-terminal residue" evidence="9">
    <location>
        <position position="154"/>
    </location>
</feature>
<evidence type="ECO:0000256" key="2">
    <source>
        <dbReference type="ARBA" id="ARBA00010617"/>
    </source>
</evidence>
<dbReference type="PANTHER" id="PTHR24287:SF1">
    <property type="entry name" value="P450, PUTATIVE (EUROFUNG)-RELATED"/>
    <property type="match status" value="1"/>
</dbReference>
<proteinExistence type="inferred from homology"/>
<evidence type="ECO:0000256" key="8">
    <source>
        <dbReference type="SAM" id="Phobius"/>
    </source>
</evidence>
<accession>A0AAD5BGJ0</accession>
<dbReference type="GO" id="GO:0004497">
    <property type="term" value="F:monooxygenase activity"/>
    <property type="evidence" value="ECO:0007669"/>
    <property type="project" value="UniProtKB-KW"/>
</dbReference>
<dbReference type="RefSeq" id="XP_051609848.1">
    <property type="nucleotide sequence ID" value="XM_051750875.1"/>
</dbReference>
<comment type="caution">
    <text evidence="9">The sequence shown here is derived from an EMBL/GenBank/DDBJ whole genome shotgun (WGS) entry which is preliminary data.</text>
</comment>
<keyword evidence="3" id="KW-0349">Heme</keyword>
<dbReference type="GO" id="GO:0020037">
    <property type="term" value="F:heme binding"/>
    <property type="evidence" value="ECO:0007669"/>
    <property type="project" value="InterPro"/>
</dbReference>
<comment type="cofactor">
    <cofactor evidence="1">
        <name>heme</name>
        <dbReference type="ChEBI" id="CHEBI:30413"/>
    </cofactor>
</comment>
<keyword evidence="10" id="KW-1185">Reference proteome</keyword>
<organism evidence="9 10">
    <name type="scientific">Candida theae</name>
    <dbReference type="NCBI Taxonomy" id="1198502"/>
    <lineage>
        <taxon>Eukaryota</taxon>
        <taxon>Fungi</taxon>
        <taxon>Dikarya</taxon>
        <taxon>Ascomycota</taxon>
        <taxon>Saccharomycotina</taxon>
        <taxon>Pichiomycetes</taxon>
        <taxon>Debaryomycetaceae</taxon>
        <taxon>Candida/Lodderomyces clade</taxon>
        <taxon>Candida</taxon>
    </lineage>
</organism>
<dbReference type="GO" id="GO:0016705">
    <property type="term" value="F:oxidoreductase activity, acting on paired donors, with incorporation or reduction of molecular oxygen"/>
    <property type="evidence" value="ECO:0007669"/>
    <property type="project" value="InterPro"/>
</dbReference>
<dbReference type="InterPro" id="IPR047146">
    <property type="entry name" value="Cyt_P450_E_CYP52_fungi"/>
</dbReference>
<comment type="similarity">
    <text evidence="2">Belongs to the cytochrome P450 family.</text>
</comment>
<sequence length="154" mass="17405">MMYLFNLPNVLAYWYLIIPSVVLIHVLIIYIHSQIIMRKLGAKPFTNSVNGGFFGFGLGKRSVIAKANGKSPEFYQSIYDQSPHPQVPTVKSFMFGTPLVFTKDPENIKAILATQFHDFDIGNRIDFLGALLGKGIFTLDHQGWKDSRAMLRPQ</sequence>
<dbReference type="Gene3D" id="1.10.630.10">
    <property type="entry name" value="Cytochrome P450"/>
    <property type="match status" value="1"/>
</dbReference>
<evidence type="ECO:0000313" key="10">
    <source>
        <dbReference type="Proteomes" id="UP001204833"/>
    </source>
</evidence>
<dbReference type="AlphaFoldDB" id="A0AAD5BGJ0"/>
<dbReference type="GeneID" id="76149707"/>
<reference evidence="9 10" key="1">
    <citation type="journal article" date="2022" name="DNA Res.">
        <title>Genome analysis of five recently described species of the CUG-Ser clade uncovers Candida theae as a new hybrid lineage with pathogenic potential in the Candida parapsilosis species complex.</title>
        <authorList>
            <person name="Mixao V."/>
            <person name="Del Olmo V."/>
            <person name="Hegedusova E."/>
            <person name="Saus E."/>
            <person name="Pryszcz L."/>
            <person name="Cillingova A."/>
            <person name="Nosek J."/>
            <person name="Gabaldon T."/>
        </authorList>
    </citation>
    <scope>NUCLEOTIDE SEQUENCE [LARGE SCALE GENOMIC DNA]</scope>
    <source>
        <strain evidence="9 10">CBS 12239</strain>
    </source>
</reference>
<evidence type="ECO:0000256" key="5">
    <source>
        <dbReference type="ARBA" id="ARBA00023002"/>
    </source>
</evidence>
<evidence type="ECO:0000256" key="3">
    <source>
        <dbReference type="ARBA" id="ARBA00022617"/>
    </source>
</evidence>
<feature type="transmembrane region" description="Helical" evidence="8">
    <location>
        <begin position="12"/>
        <end position="31"/>
    </location>
</feature>
<dbReference type="Proteomes" id="UP001204833">
    <property type="component" value="Unassembled WGS sequence"/>
</dbReference>
<evidence type="ECO:0008006" key="11">
    <source>
        <dbReference type="Google" id="ProtNLM"/>
    </source>
</evidence>
<protein>
    <recommendedName>
        <fullName evidence="11">Cytochrome P450</fullName>
    </recommendedName>
</protein>
<evidence type="ECO:0000256" key="7">
    <source>
        <dbReference type="ARBA" id="ARBA00023033"/>
    </source>
</evidence>
<dbReference type="EMBL" id="JAIHNG010000074">
    <property type="protein sequence ID" value="KAI5961665.1"/>
    <property type="molecule type" value="Genomic_DNA"/>
</dbReference>
<evidence type="ECO:0000256" key="6">
    <source>
        <dbReference type="ARBA" id="ARBA00023004"/>
    </source>
</evidence>
<dbReference type="SUPFAM" id="SSF48264">
    <property type="entry name" value="Cytochrome P450"/>
    <property type="match status" value="1"/>
</dbReference>
<evidence type="ECO:0000256" key="4">
    <source>
        <dbReference type="ARBA" id="ARBA00022723"/>
    </source>
</evidence>
<keyword evidence="8" id="KW-1133">Transmembrane helix</keyword>
<dbReference type="GO" id="GO:0005506">
    <property type="term" value="F:iron ion binding"/>
    <property type="evidence" value="ECO:0007669"/>
    <property type="project" value="InterPro"/>
</dbReference>
<evidence type="ECO:0000313" key="9">
    <source>
        <dbReference type="EMBL" id="KAI5961665.1"/>
    </source>
</evidence>
<name>A0AAD5BGJ0_9ASCO</name>
<gene>
    <name evidence="9" type="ORF">KGF57_001648</name>
</gene>
<keyword evidence="8" id="KW-0472">Membrane</keyword>
<keyword evidence="8" id="KW-0812">Transmembrane</keyword>
<keyword evidence="5" id="KW-0560">Oxidoreductase</keyword>
<keyword evidence="6" id="KW-0408">Iron</keyword>
<keyword evidence="4" id="KW-0479">Metal-binding</keyword>
<dbReference type="InterPro" id="IPR036396">
    <property type="entry name" value="Cyt_P450_sf"/>
</dbReference>
<dbReference type="PANTHER" id="PTHR24287">
    <property type="entry name" value="P450, PUTATIVE (EUROFUNG)-RELATED"/>
    <property type="match status" value="1"/>
</dbReference>
<evidence type="ECO:0000256" key="1">
    <source>
        <dbReference type="ARBA" id="ARBA00001971"/>
    </source>
</evidence>